<proteinExistence type="predicted"/>
<evidence type="ECO:0000259" key="1">
    <source>
        <dbReference type="Pfam" id="PF00557"/>
    </source>
</evidence>
<protein>
    <submittedName>
        <fullName evidence="2">Peptidase M24</fullName>
    </submittedName>
</protein>
<gene>
    <name evidence="2" type="ORF">DEIPH_ctg056orf0003</name>
</gene>
<dbReference type="SUPFAM" id="SSF55920">
    <property type="entry name" value="Creatinase/aminopeptidase"/>
    <property type="match status" value="1"/>
</dbReference>
<dbReference type="Proteomes" id="UP000020492">
    <property type="component" value="Unassembled WGS sequence"/>
</dbReference>
<dbReference type="CDD" id="cd01066">
    <property type="entry name" value="APP_MetAP"/>
    <property type="match status" value="1"/>
</dbReference>
<name>A0A016QMG2_9DEIO</name>
<dbReference type="eggNOG" id="COG0006">
    <property type="taxonomic scope" value="Bacteria"/>
</dbReference>
<dbReference type="EMBL" id="JHAC01000054">
    <property type="protein sequence ID" value="EYB66964.1"/>
    <property type="molecule type" value="Genomic_DNA"/>
</dbReference>
<accession>A0A016QMG2</accession>
<evidence type="ECO:0000313" key="3">
    <source>
        <dbReference type="Proteomes" id="UP000020492"/>
    </source>
</evidence>
<sequence>MTPTSPTPVERMRGALRGTAALPGHVDGWLIYDFQGLNPHAHRVLGLPAGAHLTRRFFVWVPREGQAVVLHNHIEGGTWATLTAGWDVERRPFGSHAELDAALRGVVAGKTVAMEYSPQGAVPYVSRVDAGTLERVRAAGAEIVSSADLLQSFLIWSPEDRAAHDRAAAVLMRAKDDAFRLLHERLNAGEAVTELDAQAVIERAIQAAGMTSGHPVNVSFGANAADPHYQPEGEKNAALHPGECVLIDLWAQEEGRPFADVTWVGYAGEPTAEYLEAWEAVRGARDAALSLLRGRYAQEGWGRIQGWEADRAAREAMGQAWAPSFLHRTGHDLGVQIHGSGANLDDYETHDTRTLTPGLCVTVEPGTYPRAKGFGIRTEVDVFLSPQGPEVTTDLQHRPFVLGQGEWEDVRAAGYGETRSGAQTAEAHTQT</sequence>
<dbReference type="PANTHER" id="PTHR46112:SF3">
    <property type="entry name" value="AMINOPEPTIDASE YPDF"/>
    <property type="match status" value="1"/>
</dbReference>
<dbReference type="PANTHER" id="PTHR46112">
    <property type="entry name" value="AMINOPEPTIDASE"/>
    <property type="match status" value="1"/>
</dbReference>
<dbReference type="RefSeq" id="WP_407636516.1">
    <property type="nucleotide sequence ID" value="NZ_JHAC01000054.1"/>
</dbReference>
<dbReference type="STRING" id="1476583.DEIPH_ctg056orf0003"/>
<reference evidence="2 3" key="1">
    <citation type="submission" date="2014-03" db="EMBL/GenBank/DDBJ databases">
        <title>Draft genome sequence of Deinococcus phoenicis 1P10ME.</title>
        <authorList>
            <person name="Stepanov V.G."/>
            <person name="Vaishampayan P."/>
            <person name="Venkateswaran K."/>
            <person name="Fox G.E."/>
        </authorList>
    </citation>
    <scope>NUCLEOTIDE SEQUENCE [LARGE SCALE GENOMIC DNA]</scope>
    <source>
        <strain evidence="2 3">1P10ME</strain>
    </source>
</reference>
<dbReference type="InterPro" id="IPR000994">
    <property type="entry name" value="Pept_M24"/>
</dbReference>
<feature type="domain" description="Peptidase M24" evidence="1">
    <location>
        <begin position="169"/>
        <end position="383"/>
    </location>
</feature>
<dbReference type="Pfam" id="PF00557">
    <property type="entry name" value="Peptidase_M24"/>
    <property type="match status" value="1"/>
</dbReference>
<dbReference type="InterPro" id="IPR036005">
    <property type="entry name" value="Creatinase/aminopeptidase-like"/>
</dbReference>
<comment type="caution">
    <text evidence="2">The sequence shown here is derived from an EMBL/GenBank/DDBJ whole genome shotgun (WGS) entry which is preliminary data.</text>
</comment>
<organism evidence="2 3">
    <name type="scientific">Deinococcus phoenicis</name>
    <dbReference type="NCBI Taxonomy" id="1476583"/>
    <lineage>
        <taxon>Bacteria</taxon>
        <taxon>Thermotogati</taxon>
        <taxon>Deinococcota</taxon>
        <taxon>Deinococci</taxon>
        <taxon>Deinococcales</taxon>
        <taxon>Deinococcaceae</taxon>
        <taxon>Deinococcus</taxon>
    </lineage>
</organism>
<dbReference type="InterPro" id="IPR050659">
    <property type="entry name" value="Peptidase_M24B"/>
</dbReference>
<evidence type="ECO:0000313" key="2">
    <source>
        <dbReference type="EMBL" id="EYB66964.1"/>
    </source>
</evidence>
<dbReference type="Gene3D" id="3.90.230.10">
    <property type="entry name" value="Creatinase/methionine aminopeptidase superfamily"/>
    <property type="match status" value="1"/>
</dbReference>
<dbReference type="PATRIC" id="fig|1476583.3.peg.2999"/>
<dbReference type="AlphaFoldDB" id="A0A016QMG2"/>
<keyword evidence="3" id="KW-1185">Reference proteome</keyword>